<keyword evidence="8" id="KW-1185">Reference proteome</keyword>
<dbReference type="GO" id="GO:0006520">
    <property type="term" value="P:amino acid metabolic process"/>
    <property type="evidence" value="ECO:0007669"/>
    <property type="project" value="InterPro"/>
</dbReference>
<dbReference type="GO" id="GO:0030170">
    <property type="term" value="F:pyridoxal phosphate binding"/>
    <property type="evidence" value="ECO:0007669"/>
    <property type="project" value="InterPro"/>
</dbReference>
<dbReference type="PANTHER" id="PTHR11999:SF60">
    <property type="entry name" value="3,4-DIHYDROXYPHENYLACETALDEHYDE SYNTHASE"/>
    <property type="match status" value="1"/>
</dbReference>
<evidence type="ECO:0008006" key="9">
    <source>
        <dbReference type="Google" id="ProtNLM"/>
    </source>
</evidence>
<proteinExistence type="inferred from homology"/>
<dbReference type="InterPro" id="IPR015421">
    <property type="entry name" value="PyrdxlP-dep_Trfase_major"/>
</dbReference>
<dbReference type="SUPFAM" id="SSF53383">
    <property type="entry name" value="PLP-dependent transferases"/>
    <property type="match status" value="1"/>
</dbReference>
<evidence type="ECO:0000313" key="7">
    <source>
        <dbReference type="EMBL" id="CAH1960115.1"/>
    </source>
</evidence>
<dbReference type="GO" id="GO:0019752">
    <property type="term" value="P:carboxylic acid metabolic process"/>
    <property type="evidence" value="ECO:0007669"/>
    <property type="project" value="InterPro"/>
</dbReference>
<evidence type="ECO:0000256" key="2">
    <source>
        <dbReference type="ARBA" id="ARBA00009533"/>
    </source>
</evidence>
<dbReference type="FunFam" id="3.40.640.10:FF:000025">
    <property type="entry name" value="Histidine decarboxylase"/>
    <property type="match status" value="1"/>
</dbReference>
<gene>
    <name evidence="7" type="ORF">ACAOBT_LOCUS3552</name>
</gene>
<dbReference type="PANTHER" id="PTHR11999">
    <property type="entry name" value="GROUP II PYRIDOXAL-5-PHOSPHATE DECARBOXYLASE"/>
    <property type="match status" value="1"/>
</dbReference>
<dbReference type="AlphaFoldDB" id="A0A9P0JTS6"/>
<accession>A0A9P0JTS6</accession>
<dbReference type="InterPro" id="IPR015424">
    <property type="entry name" value="PyrdxlP-dep_Trfase"/>
</dbReference>
<dbReference type="Gene3D" id="1.20.1340.10">
    <property type="entry name" value="dopa decarboxylase, N-terminal domain"/>
    <property type="match status" value="1"/>
</dbReference>
<sequence length="512" mass="58100">MDPDEFRDFGKAAVDYIADYFKNIRKLPVLSSVEPGYLSASLPELPPKTGEKWRKVFTDVDNMIIPGLTHWHSPHFHAYFPTANSYPGIVGELVLSGLGCLSKDWESNPACVELEVRVMDWLCKMLGLPECFLNESEGPGGGVIQNAASESTLVGLLCGRQRSVKTMLAKNPHLTAEEIRGKLVAYTSKESNSSVEKASLLASVPMRLLPTDNQCRLRGSTLREAVEKDKADGLIPCCVVASLGTTGTCSIDELEELGIVCKENDIWLHVDAAYAGAALVCPEYRHLMKGVEYTDSFNFNPHKWFLTNSDCSAMWFRNTKDAEEAFKVKSTIQEEPQYEYEIEHWQIPNCRRFRALKLWFVMRIYGVQGIQKHIRHQVGLAKYFEKLVRNDERYEVLISCLGVVCFRLKGEDQLTQKLLDRIAERKKLFIMPYYIQSKLVIRFVICSRLTEREDIDYAWNEIISLTPVTRKQLSNAPIQTVRRTLSLKNAGSIVNKGIVTDINDKIKVELFI</sequence>
<dbReference type="GO" id="GO:0004058">
    <property type="term" value="F:aromatic-L-amino-acid decarboxylase activity"/>
    <property type="evidence" value="ECO:0007669"/>
    <property type="project" value="TreeGrafter"/>
</dbReference>
<evidence type="ECO:0000256" key="6">
    <source>
        <dbReference type="RuleBase" id="RU000382"/>
    </source>
</evidence>
<evidence type="ECO:0000256" key="5">
    <source>
        <dbReference type="PIRSR" id="PIRSR602129-50"/>
    </source>
</evidence>
<dbReference type="PRINTS" id="PR00800">
    <property type="entry name" value="YHDCRBOXLASE"/>
</dbReference>
<keyword evidence="3 5" id="KW-0663">Pyridoxal phosphate</keyword>
<dbReference type="GO" id="GO:0006584">
    <property type="term" value="P:catecholamine metabolic process"/>
    <property type="evidence" value="ECO:0007669"/>
    <property type="project" value="TreeGrafter"/>
</dbReference>
<dbReference type="FunFam" id="1.20.1340.10:FF:000001">
    <property type="entry name" value="Histidine decarboxylase"/>
    <property type="match status" value="1"/>
</dbReference>
<name>A0A9P0JTS6_ACAOB</name>
<comment type="similarity">
    <text evidence="2 6">Belongs to the group II decarboxylase family.</text>
</comment>
<comment type="cofactor">
    <cofactor evidence="1 5 6">
        <name>pyridoxal 5'-phosphate</name>
        <dbReference type="ChEBI" id="CHEBI:597326"/>
    </cofactor>
</comment>
<dbReference type="InterPro" id="IPR002129">
    <property type="entry name" value="PyrdxlP-dep_de-COase"/>
</dbReference>
<reference evidence="7" key="1">
    <citation type="submission" date="2022-03" db="EMBL/GenBank/DDBJ databases">
        <authorList>
            <person name="Sayadi A."/>
        </authorList>
    </citation>
    <scope>NUCLEOTIDE SEQUENCE</scope>
</reference>
<feature type="modified residue" description="N6-(pyridoxal phosphate)lysine" evidence="5">
    <location>
        <position position="303"/>
    </location>
</feature>
<protein>
    <recommendedName>
        <fullName evidence="9">Dopa decarboxylase</fullName>
    </recommendedName>
</protein>
<organism evidence="7 8">
    <name type="scientific">Acanthoscelides obtectus</name>
    <name type="common">Bean weevil</name>
    <name type="synonym">Bruchus obtectus</name>
    <dbReference type="NCBI Taxonomy" id="200917"/>
    <lineage>
        <taxon>Eukaryota</taxon>
        <taxon>Metazoa</taxon>
        <taxon>Ecdysozoa</taxon>
        <taxon>Arthropoda</taxon>
        <taxon>Hexapoda</taxon>
        <taxon>Insecta</taxon>
        <taxon>Pterygota</taxon>
        <taxon>Neoptera</taxon>
        <taxon>Endopterygota</taxon>
        <taxon>Coleoptera</taxon>
        <taxon>Polyphaga</taxon>
        <taxon>Cucujiformia</taxon>
        <taxon>Chrysomeloidea</taxon>
        <taxon>Chrysomelidae</taxon>
        <taxon>Bruchinae</taxon>
        <taxon>Bruchini</taxon>
        <taxon>Acanthoscelides</taxon>
    </lineage>
</organism>
<dbReference type="GO" id="GO:0005737">
    <property type="term" value="C:cytoplasm"/>
    <property type="evidence" value="ECO:0007669"/>
    <property type="project" value="TreeGrafter"/>
</dbReference>
<dbReference type="Gene3D" id="3.90.1150.10">
    <property type="entry name" value="Aspartate Aminotransferase, domain 1"/>
    <property type="match status" value="1"/>
</dbReference>
<dbReference type="Proteomes" id="UP001152888">
    <property type="component" value="Unassembled WGS sequence"/>
</dbReference>
<evidence type="ECO:0000256" key="3">
    <source>
        <dbReference type="ARBA" id="ARBA00022898"/>
    </source>
</evidence>
<dbReference type="OrthoDB" id="639767at2759"/>
<dbReference type="InterPro" id="IPR015422">
    <property type="entry name" value="PyrdxlP-dep_Trfase_small"/>
</dbReference>
<comment type="caution">
    <text evidence="7">The sequence shown here is derived from an EMBL/GenBank/DDBJ whole genome shotgun (WGS) entry which is preliminary data.</text>
</comment>
<keyword evidence="4 6" id="KW-0456">Lyase</keyword>
<dbReference type="Pfam" id="PF00282">
    <property type="entry name" value="Pyridoxal_deC"/>
    <property type="match status" value="1"/>
</dbReference>
<evidence type="ECO:0000256" key="1">
    <source>
        <dbReference type="ARBA" id="ARBA00001933"/>
    </source>
</evidence>
<dbReference type="InterPro" id="IPR010977">
    <property type="entry name" value="Aromatic_deC"/>
</dbReference>
<evidence type="ECO:0000256" key="4">
    <source>
        <dbReference type="ARBA" id="ARBA00023239"/>
    </source>
</evidence>
<dbReference type="EMBL" id="CAKOFQ010006686">
    <property type="protein sequence ID" value="CAH1960115.1"/>
    <property type="molecule type" value="Genomic_DNA"/>
</dbReference>
<evidence type="ECO:0000313" key="8">
    <source>
        <dbReference type="Proteomes" id="UP001152888"/>
    </source>
</evidence>
<dbReference type="CDD" id="cd06450">
    <property type="entry name" value="DOPA_deC_like"/>
    <property type="match status" value="1"/>
</dbReference>
<dbReference type="Gene3D" id="3.40.640.10">
    <property type="entry name" value="Type I PLP-dependent aspartate aminotransferase-like (Major domain)"/>
    <property type="match status" value="1"/>
</dbReference>